<gene>
    <name evidence="2" type="ORF">BTMF_LOCUS14802</name>
</gene>
<dbReference type="WBParaSite" id="BTMF_0001682901-mRNA-1">
    <property type="protein sequence ID" value="BTMF_0001682901-mRNA-1"/>
    <property type="gene ID" value="BTMF_0001682901"/>
</dbReference>
<evidence type="ECO:0000313" key="2">
    <source>
        <dbReference type="EMBL" id="VDO51132.1"/>
    </source>
</evidence>
<keyword evidence="3" id="KW-1185">Reference proteome</keyword>
<keyword evidence="1" id="KW-0472">Membrane</keyword>
<reference evidence="4" key="1">
    <citation type="submission" date="2017-02" db="UniProtKB">
        <authorList>
            <consortium name="WormBaseParasite"/>
        </authorList>
    </citation>
    <scope>IDENTIFICATION</scope>
</reference>
<organism evidence="4">
    <name type="scientific">Brugia timori</name>
    <dbReference type="NCBI Taxonomy" id="42155"/>
    <lineage>
        <taxon>Eukaryota</taxon>
        <taxon>Metazoa</taxon>
        <taxon>Ecdysozoa</taxon>
        <taxon>Nematoda</taxon>
        <taxon>Chromadorea</taxon>
        <taxon>Rhabditida</taxon>
        <taxon>Spirurina</taxon>
        <taxon>Spiruromorpha</taxon>
        <taxon>Filarioidea</taxon>
        <taxon>Onchocercidae</taxon>
        <taxon>Brugia</taxon>
    </lineage>
</organism>
<name>A0A0R3R9W6_9BILA</name>
<evidence type="ECO:0000313" key="4">
    <source>
        <dbReference type="WBParaSite" id="BTMF_0001682901-mRNA-1"/>
    </source>
</evidence>
<evidence type="ECO:0000313" key="3">
    <source>
        <dbReference type="Proteomes" id="UP000280834"/>
    </source>
</evidence>
<dbReference type="Proteomes" id="UP000280834">
    <property type="component" value="Unassembled WGS sequence"/>
</dbReference>
<accession>A0A0R3R9W6</accession>
<dbReference type="EMBL" id="UZAG01021637">
    <property type="protein sequence ID" value="VDO51132.1"/>
    <property type="molecule type" value="Genomic_DNA"/>
</dbReference>
<sequence>MHRTLTISIIALKNCKSIFKMSISFCSISNDNKSFHVNLLNFVFLIIINIFMINNFTITVFRFFKISLSNNYTVIEHTVNHINY</sequence>
<proteinExistence type="predicted"/>
<feature type="transmembrane region" description="Helical" evidence="1">
    <location>
        <begin position="39"/>
        <end position="61"/>
    </location>
</feature>
<protein>
    <submittedName>
        <fullName evidence="2 4">Uncharacterized protein</fullName>
    </submittedName>
</protein>
<evidence type="ECO:0000256" key="1">
    <source>
        <dbReference type="SAM" id="Phobius"/>
    </source>
</evidence>
<reference evidence="2 3" key="2">
    <citation type="submission" date="2018-11" db="EMBL/GenBank/DDBJ databases">
        <authorList>
            <consortium name="Pathogen Informatics"/>
        </authorList>
    </citation>
    <scope>NUCLEOTIDE SEQUENCE [LARGE SCALE GENOMIC DNA]</scope>
</reference>
<keyword evidence="1" id="KW-1133">Transmembrane helix</keyword>
<keyword evidence="1" id="KW-0812">Transmembrane</keyword>
<dbReference type="AlphaFoldDB" id="A0A0R3R9W6"/>